<feature type="chain" id="PRO_5043338171" description="Secreted protein" evidence="1">
    <location>
        <begin position="23"/>
        <end position="95"/>
    </location>
</feature>
<organism evidence="2 3">
    <name type="scientific">Caerostris extrusa</name>
    <name type="common">Bark spider</name>
    <name type="synonym">Caerostris bankana</name>
    <dbReference type="NCBI Taxonomy" id="172846"/>
    <lineage>
        <taxon>Eukaryota</taxon>
        <taxon>Metazoa</taxon>
        <taxon>Ecdysozoa</taxon>
        <taxon>Arthropoda</taxon>
        <taxon>Chelicerata</taxon>
        <taxon>Arachnida</taxon>
        <taxon>Araneae</taxon>
        <taxon>Araneomorphae</taxon>
        <taxon>Entelegynae</taxon>
        <taxon>Araneoidea</taxon>
        <taxon>Araneidae</taxon>
        <taxon>Caerostris</taxon>
    </lineage>
</organism>
<dbReference type="EMBL" id="BPLR01009505">
    <property type="protein sequence ID" value="GIY32410.1"/>
    <property type="molecule type" value="Genomic_DNA"/>
</dbReference>
<gene>
    <name evidence="2" type="ORF">CEXT_345091</name>
</gene>
<evidence type="ECO:0000256" key="1">
    <source>
        <dbReference type="SAM" id="SignalP"/>
    </source>
</evidence>
<proteinExistence type="predicted"/>
<evidence type="ECO:0000313" key="3">
    <source>
        <dbReference type="Proteomes" id="UP001054945"/>
    </source>
</evidence>
<evidence type="ECO:0000313" key="2">
    <source>
        <dbReference type="EMBL" id="GIY32410.1"/>
    </source>
</evidence>
<name>A0AAV4SFB1_CAEEX</name>
<dbReference type="Proteomes" id="UP001054945">
    <property type="component" value="Unassembled WGS sequence"/>
</dbReference>
<evidence type="ECO:0008006" key="4">
    <source>
        <dbReference type="Google" id="ProtNLM"/>
    </source>
</evidence>
<reference evidence="2 3" key="1">
    <citation type="submission" date="2021-06" db="EMBL/GenBank/DDBJ databases">
        <title>Caerostris extrusa draft genome.</title>
        <authorList>
            <person name="Kono N."/>
            <person name="Arakawa K."/>
        </authorList>
    </citation>
    <scope>NUCLEOTIDE SEQUENCE [LARGE SCALE GENOMIC DNA]</scope>
</reference>
<dbReference type="AlphaFoldDB" id="A0AAV4SFB1"/>
<keyword evidence="3" id="KW-1185">Reference proteome</keyword>
<keyword evidence="1" id="KW-0732">Signal</keyword>
<feature type="signal peptide" evidence="1">
    <location>
        <begin position="1"/>
        <end position="22"/>
    </location>
</feature>
<sequence length="95" mass="10991">MHFGLLCMCICAFYWLQWNLKAKLDYETRFGLAQAHAERVLWKVICGVPQPQVVHIETTKMRAVPLPPLYTAVENLQAVVILPMRSVLPSKRKKR</sequence>
<protein>
    <recommendedName>
        <fullName evidence="4">Secreted protein</fullName>
    </recommendedName>
</protein>
<comment type="caution">
    <text evidence="2">The sequence shown here is derived from an EMBL/GenBank/DDBJ whole genome shotgun (WGS) entry which is preliminary data.</text>
</comment>
<accession>A0AAV4SFB1</accession>